<dbReference type="SUPFAM" id="SSF81383">
    <property type="entry name" value="F-box domain"/>
    <property type="match status" value="1"/>
</dbReference>
<evidence type="ECO:0000313" key="3">
    <source>
        <dbReference type="EMBL" id="RDW76813.1"/>
    </source>
</evidence>
<feature type="domain" description="F-box" evidence="2">
    <location>
        <begin position="39"/>
        <end position="72"/>
    </location>
</feature>
<gene>
    <name evidence="3" type="ORF">DSM5745_06805</name>
</gene>
<keyword evidence="4" id="KW-1185">Reference proteome</keyword>
<name>A0A3D8RRX1_9EURO</name>
<accession>A0A3D8RRX1</accession>
<dbReference type="EMBL" id="PVWQ01000007">
    <property type="protein sequence ID" value="RDW76813.1"/>
    <property type="molecule type" value="Genomic_DNA"/>
</dbReference>
<comment type="caution">
    <text evidence="3">The sequence shown here is derived from an EMBL/GenBank/DDBJ whole genome shotgun (WGS) entry which is preliminary data.</text>
</comment>
<sequence>MSRPSNAETAGSNTPDHTTCPNCNFVLPYTTKTTDPARRLPFDCMSLVLQQLDIVDILRCERLNQTWRDFVQTWIHAVGLHLHFPDAPEIEQEPVKDKDGGNDNRTAEGKRRDENKRIADEKGRAVKLFKDTAALLSGKPTAVRTFQASSAQVALAGNCIAWFVDRKIYWKDLSRGDKGSLQRAREFRPRYYQDEVEERIPVRLWISDEGDYILVRTQSPTGHCITDHLFHPWNGKEIWYHEHSSSESMQIPLVFGEHRIYYFDSWRDGKKDSQKCIATRETETLRDSQRYRHKIRDVISPLVPEETFRRHLDFQSISRRYIGVIHARQTGDETFLAVGLKGTLATGDPAATGGILLVTLTRGNDNEKKVQEIQVDMPAETHAYIQVSASTRREFALITHDVEPVRTVTIRKFRPDADGKFEQRGIPTVIQWPGNNEPSTWLAIDPFKLLFARSNIMNGLDIGSFTLAAPDAAQSSQPAASETGATEKEDEKEVKRRFGLSKPVTLPPKDTSIRSRRRPYRFLPDQAMQYEHAVHFVDPGRIIVEIDCAAYGKHRYTYRILDFGKIK</sequence>
<feature type="region of interest" description="Disordered" evidence="1">
    <location>
        <begin position="473"/>
        <end position="512"/>
    </location>
</feature>
<evidence type="ECO:0000313" key="4">
    <source>
        <dbReference type="Proteomes" id="UP000256690"/>
    </source>
</evidence>
<dbReference type="RefSeq" id="XP_026603125.1">
    <property type="nucleotide sequence ID" value="XM_026748821.1"/>
</dbReference>
<evidence type="ECO:0000256" key="1">
    <source>
        <dbReference type="SAM" id="MobiDB-lite"/>
    </source>
</evidence>
<feature type="region of interest" description="Disordered" evidence="1">
    <location>
        <begin position="91"/>
        <end position="117"/>
    </location>
</feature>
<dbReference type="Pfam" id="PF00646">
    <property type="entry name" value="F-box"/>
    <property type="match status" value="1"/>
</dbReference>
<evidence type="ECO:0000259" key="2">
    <source>
        <dbReference type="Pfam" id="PF00646"/>
    </source>
</evidence>
<organism evidence="3 4">
    <name type="scientific">Aspergillus mulundensis</name>
    <dbReference type="NCBI Taxonomy" id="1810919"/>
    <lineage>
        <taxon>Eukaryota</taxon>
        <taxon>Fungi</taxon>
        <taxon>Dikarya</taxon>
        <taxon>Ascomycota</taxon>
        <taxon>Pezizomycotina</taxon>
        <taxon>Eurotiomycetes</taxon>
        <taxon>Eurotiomycetidae</taxon>
        <taxon>Eurotiales</taxon>
        <taxon>Aspergillaceae</taxon>
        <taxon>Aspergillus</taxon>
        <taxon>Aspergillus subgen. Nidulantes</taxon>
    </lineage>
</organism>
<dbReference type="CDD" id="cd09917">
    <property type="entry name" value="F-box_SF"/>
    <property type="match status" value="1"/>
</dbReference>
<dbReference type="InterPro" id="IPR001810">
    <property type="entry name" value="F-box_dom"/>
</dbReference>
<dbReference type="InterPro" id="IPR036047">
    <property type="entry name" value="F-box-like_dom_sf"/>
</dbReference>
<dbReference type="GeneID" id="38117175"/>
<protein>
    <recommendedName>
        <fullName evidence="2">F-box domain-containing protein</fullName>
    </recommendedName>
</protein>
<dbReference type="Proteomes" id="UP000256690">
    <property type="component" value="Unassembled WGS sequence"/>
</dbReference>
<dbReference type="AlphaFoldDB" id="A0A3D8RRX1"/>
<reference evidence="3 4" key="1">
    <citation type="journal article" date="2018" name="IMA Fungus">
        <title>IMA Genome-F 9: Draft genome sequence of Annulohypoxylon stygium, Aspergillus mulundensis, Berkeleyomyces basicola (syn. Thielaviopsis basicola), Ceratocystis smalleyi, two Cercospora beticola strains, Coleophoma cylindrospora, Fusarium fracticaudum, Phialophora cf. hyalina, and Morchella septimelata.</title>
        <authorList>
            <person name="Wingfield B.D."/>
            <person name="Bills G.F."/>
            <person name="Dong Y."/>
            <person name="Huang W."/>
            <person name="Nel W.J."/>
            <person name="Swalarsk-Parry B.S."/>
            <person name="Vaghefi N."/>
            <person name="Wilken P.M."/>
            <person name="An Z."/>
            <person name="de Beer Z.W."/>
            <person name="De Vos L."/>
            <person name="Chen L."/>
            <person name="Duong T.A."/>
            <person name="Gao Y."/>
            <person name="Hammerbacher A."/>
            <person name="Kikkert J.R."/>
            <person name="Li Y."/>
            <person name="Li H."/>
            <person name="Li K."/>
            <person name="Li Q."/>
            <person name="Liu X."/>
            <person name="Ma X."/>
            <person name="Naidoo K."/>
            <person name="Pethybridge S.J."/>
            <person name="Sun J."/>
            <person name="Steenkamp E.T."/>
            <person name="van der Nest M.A."/>
            <person name="van Wyk S."/>
            <person name="Wingfield M.J."/>
            <person name="Xiong C."/>
            <person name="Yue Q."/>
            <person name="Zhang X."/>
        </authorList>
    </citation>
    <scope>NUCLEOTIDE SEQUENCE [LARGE SCALE GENOMIC DNA]</scope>
    <source>
        <strain evidence="3 4">DSM 5745</strain>
    </source>
</reference>
<feature type="compositionally biased region" description="Basic and acidic residues" evidence="1">
    <location>
        <begin position="485"/>
        <end position="496"/>
    </location>
</feature>
<feature type="compositionally biased region" description="Basic and acidic residues" evidence="1">
    <location>
        <begin position="93"/>
        <end position="117"/>
    </location>
</feature>
<proteinExistence type="predicted"/>